<feature type="signal peptide" evidence="6">
    <location>
        <begin position="1"/>
        <end position="21"/>
    </location>
</feature>
<accession>A0ABP0YVM7</accession>
<keyword evidence="3 6" id="KW-0713">Self-incompatibility</keyword>
<keyword evidence="5 6" id="KW-0732">Signal</keyword>
<comment type="similarity">
    <text evidence="2 6">Belongs to the plant self-incompatibility (S1) protein family.</text>
</comment>
<dbReference type="PANTHER" id="PTHR31232">
    <property type="match status" value="1"/>
</dbReference>
<evidence type="ECO:0000256" key="5">
    <source>
        <dbReference type="ARBA" id="ARBA00022729"/>
    </source>
</evidence>
<keyword evidence="4 6" id="KW-0964">Secreted</keyword>
<organism evidence="7 8">
    <name type="scientific">Citrullus colocynthis</name>
    <name type="common">colocynth</name>
    <dbReference type="NCBI Taxonomy" id="252529"/>
    <lineage>
        <taxon>Eukaryota</taxon>
        <taxon>Viridiplantae</taxon>
        <taxon>Streptophyta</taxon>
        <taxon>Embryophyta</taxon>
        <taxon>Tracheophyta</taxon>
        <taxon>Spermatophyta</taxon>
        <taxon>Magnoliopsida</taxon>
        <taxon>eudicotyledons</taxon>
        <taxon>Gunneridae</taxon>
        <taxon>Pentapetalae</taxon>
        <taxon>rosids</taxon>
        <taxon>fabids</taxon>
        <taxon>Cucurbitales</taxon>
        <taxon>Cucurbitaceae</taxon>
        <taxon>Benincaseae</taxon>
        <taxon>Citrullus</taxon>
    </lineage>
</organism>
<dbReference type="InterPro" id="IPR010264">
    <property type="entry name" value="Self-incomp_S1"/>
</dbReference>
<evidence type="ECO:0000256" key="6">
    <source>
        <dbReference type="RuleBase" id="RU367044"/>
    </source>
</evidence>
<comment type="subcellular location">
    <subcellularLocation>
        <location evidence="1 6">Secreted</location>
    </subcellularLocation>
</comment>
<protein>
    <recommendedName>
        <fullName evidence="6">S-protein homolog</fullName>
    </recommendedName>
</protein>
<gene>
    <name evidence="7" type="ORF">CITCOLO1_LOCUS16198</name>
</gene>
<name>A0ABP0YVM7_9ROSI</name>
<sequence>MHQLVLLALGFLLIAFQPTVGSAVRQPNRSLIDLKKFHVEIRNMMEMYILDSHCRSKDDDLGLHILLPGEKQRWSFRTNIWETTLFHCTLKWERGFREFKAFYFDDAFFSVFCPDRECVWLAEQGGLSMVNRAGEHILRYRWNSL</sequence>
<feature type="chain" id="PRO_5044994656" description="S-protein homolog" evidence="6">
    <location>
        <begin position="22"/>
        <end position="145"/>
    </location>
</feature>
<evidence type="ECO:0000256" key="4">
    <source>
        <dbReference type="ARBA" id="ARBA00022525"/>
    </source>
</evidence>
<evidence type="ECO:0000256" key="2">
    <source>
        <dbReference type="ARBA" id="ARBA00005581"/>
    </source>
</evidence>
<evidence type="ECO:0000313" key="7">
    <source>
        <dbReference type="EMBL" id="CAK9323982.1"/>
    </source>
</evidence>
<evidence type="ECO:0000256" key="3">
    <source>
        <dbReference type="ARBA" id="ARBA00022471"/>
    </source>
</evidence>
<evidence type="ECO:0000313" key="8">
    <source>
        <dbReference type="Proteomes" id="UP001642487"/>
    </source>
</evidence>
<dbReference type="Proteomes" id="UP001642487">
    <property type="component" value="Chromosome 6"/>
</dbReference>
<keyword evidence="8" id="KW-1185">Reference proteome</keyword>
<dbReference type="EMBL" id="OZ021740">
    <property type="protein sequence ID" value="CAK9323982.1"/>
    <property type="molecule type" value="Genomic_DNA"/>
</dbReference>
<dbReference type="Pfam" id="PF05938">
    <property type="entry name" value="Self-incomp_S1"/>
    <property type="match status" value="1"/>
</dbReference>
<dbReference type="PANTHER" id="PTHR31232:SF164">
    <property type="entry name" value="S-PROTEIN HOMOLOG"/>
    <property type="match status" value="1"/>
</dbReference>
<reference evidence="7 8" key="1">
    <citation type="submission" date="2024-03" db="EMBL/GenBank/DDBJ databases">
        <authorList>
            <person name="Gkanogiannis A."/>
            <person name="Becerra Lopez-Lavalle L."/>
        </authorList>
    </citation>
    <scope>NUCLEOTIDE SEQUENCE [LARGE SCALE GENOMIC DNA]</scope>
</reference>
<evidence type="ECO:0000256" key="1">
    <source>
        <dbReference type="ARBA" id="ARBA00004613"/>
    </source>
</evidence>
<proteinExistence type="inferred from homology"/>